<evidence type="ECO:0000256" key="4">
    <source>
        <dbReference type="ARBA" id="ARBA00023591"/>
    </source>
</evidence>
<feature type="compositionally biased region" description="Pro residues" evidence="5">
    <location>
        <begin position="292"/>
        <end position="305"/>
    </location>
</feature>
<comment type="similarity">
    <text evidence="4">Belongs to the EXORDIUM family.</text>
</comment>
<gene>
    <name evidence="6" type="ORF">HK105_208803</name>
</gene>
<dbReference type="PANTHER" id="PTHR31279">
    <property type="entry name" value="PROTEIN EXORDIUM-LIKE 5"/>
    <property type="match status" value="1"/>
</dbReference>
<evidence type="ECO:0000256" key="5">
    <source>
        <dbReference type="SAM" id="MobiDB-lite"/>
    </source>
</evidence>
<dbReference type="Pfam" id="PF04674">
    <property type="entry name" value="Phi_1"/>
    <property type="match status" value="1"/>
</dbReference>
<keyword evidence="2" id="KW-0964">Secreted</keyword>
<dbReference type="Proteomes" id="UP001527925">
    <property type="component" value="Unassembled WGS sequence"/>
</dbReference>
<evidence type="ECO:0000313" key="7">
    <source>
        <dbReference type="Proteomes" id="UP001527925"/>
    </source>
</evidence>
<comment type="caution">
    <text evidence="6">The sequence shown here is derived from an EMBL/GenBank/DDBJ whole genome shotgun (WGS) entry which is preliminary data.</text>
</comment>
<dbReference type="EMBL" id="JADGIZ020000089">
    <property type="protein sequence ID" value="KAL2911746.1"/>
    <property type="molecule type" value="Genomic_DNA"/>
</dbReference>
<evidence type="ECO:0000256" key="2">
    <source>
        <dbReference type="ARBA" id="ARBA00022525"/>
    </source>
</evidence>
<name>A0ABR4MX03_9FUNG</name>
<feature type="compositionally biased region" description="Low complexity" evidence="5">
    <location>
        <begin position="308"/>
        <end position="329"/>
    </location>
</feature>
<accession>A0ABR4MX03</accession>
<protein>
    <submittedName>
        <fullName evidence="6">Uncharacterized protein</fullName>
    </submittedName>
</protein>
<keyword evidence="7" id="KW-1185">Reference proteome</keyword>
<dbReference type="InterPro" id="IPR006766">
    <property type="entry name" value="EXORDIUM-like"/>
</dbReference>
<feature type="region of interest" description="Disordered" evidence="5">
    <location>
        <begin position="292"/>
        <end position="329"/>
    </location>
</feature>
<evidence type="ECO:0000313" key="6">
    <source>
        <dbReference type="EMBL" id="KAL2911746.1"/>
    </source>
</evidence>
<proteinExistence type="inferred from homology"/>
<comment type="subcellular location">
    <subcellularLocation>
        <location evidence="1">Secreted</location>
    </subcellularLocation>
</comment>
<sequence>MTVPLLRDAASMLGKAGGDAPATSNIGYSLGAPVLTGRVNVYLIYYGQWTAAQRSVVEDFVSGVGGSAWWGIARQYFFQQFESSPRESVSDDVQLAGVALDGGSHGTALSGTALPEIIAAQIASGRLPEDAGGVYLVLTGAGVAETARADLGAGAFCRDHCGYHASWVLASGVRIAYGHAGHAGACLAQCAPAANQRVSPNGDVAADALVNALAHVLAEAVTDPQPDGARAWQDADGSEAADKCAFRFGATRVDARGAAFNVRWRGRNFLVQQNWDPARAACALAAFPATPLLPSPPPPSQPPERPTARPTISPRPTRSATVRRPTAATAATATATPTCSADNPCCRWFHFDC</sequence>
<evidence type="ECO:0000256" key="3">
    <source>
        <dbReference type="ARBA" id="ARBA00022729"/>
    </source>
</evidence>
<dbReference type="PANTHER" id="PTHR31279:SF58">
    <property type="entry name" value="PROTEIN EXORDIUM-LIKE 2"/>
    <property type="match status" value="1"/>
</dbReference>
<evidence type="ECO:0000256" key="1">
    <source>
        <dbReference type="ARBA" id="ARBA00004613"/>
    </source>
</evidence>
<organism evidence="6 7">
    <name type="scientific">Polyrhizophydium stewartii</name>
    <dbReference type="NCBI Taxonomy" id="2732419"/>
    <lineage>
        <taxon>Eukaryota</taxon>
        <taxon>Fungi</taxon>
        <taxon>Fungi incertae sedis</taxon>
        <taxon>Chytridiomycota</taxon>
        <taxon>Chytridiomycota incertae sedis</taxon>
        <taxon>Chytridiomycetes</taxon>
        <taxon>Rhizophydiales</taxon>
        <taxon>Rhizophydiales incertae sedis</taxon>
        <taxon>Polyrhizophydium</taxon>
    </lineage>
</organism>
<keyword evidence="3" id="KW-0732">Signal</keyword>
<reference evidence="6 7" key="1">
    <citation type="submission" date="2023-09" db="EMBL/GenBank/DDBJ databases">
        <title>Pangenome analysis of Batrachochytrium dendrobatidis and related Chytrids.</title>
        <authorList>
            <person name="Yacoub M.N."/>
            <person name="Stajich J.E."/>
            <person name="James T.Y."/>
        </authorList>
    </citation>
    <scope>NUCLEOTIDE SEQUENCE [LARGE SCALE GENOMIC DNA]</scope>
    <source>
        <strain evidence="6 7">JEL0888</strain>
    </source>
</reference>